<protein>
    <submittedName>
        <fullName evidence="1">Uncharacterized protein</fullName>
    </submittedName>
</protein>
<accession>A0A7R7ZJX7</accession>
<evidence type="ECO:0000313" key="2">
    <source>
        <dbReference type="Proteomes" id="UP000637239"/>
    </source>
</evidence>
<gene>
    <name evidence="1" type="ORF">ACHE_11138S</name>
</gene>
<dbReference type="GeneID" id="66978095"/>
<organism evidence="1 2">
    <name type="scientific">Aspergillus chevalieri</name>
    <name type="common">Eurotium chevalieri</name>
    <dbReference type="NCBI Taxonomy" id="182096"/>
    <lineage>
        <taxon>Eukaryota</taxon>
        <taxon>Fungi</taxon>
        <taxon>Dikarya</taxon>
        <taxon>Ascomycota</taxon>
        <taxon>Pezizomycotina</taxon>
        <taxon>Eurotiomycetes</taxon>
        <taxon>Eurotiomycetidae</taxon>
        <taxon>Eurotiales</taxon>
        <taxon>Aspergillaceae</taxon>
        <taxon>Aspergillus</taxon>
        <taxon>Aspergillus subgen. Aspergillus</taxon>
    </lineage>
</organism>
<proteinExistence type="predicted"/>
<reference evidence="1" key="1">
    <citation type="submission" date="2021-01" db="EMBL/GenBank/DDBJ databases">
        <authorList>
            <consortium name="Aspergillus chevalieri M1 genome sequencing consortium"/>
            <person name="Kazuki M."/>
            <person name="Futagami T."/>
        </authorList>
    </citation>
    <scope>NUCLEOTIDE SEQUENCE</scope>
    <source>
        <strain evidence="1">M1</strain>
    </source>
</reference>
<evidence type="ECO:0000313" key="1">
    <source>
        <dbReference type="EMBL" id="BCR83736.1"/>
    </source>
</evidence>
<name>A0A7R7ZJX7_ASPCH</name>
<dbReference type="Proteomes" id="UP000637239">
    <property type="component" value="Chromosome 1"/>
</dbReference>
<reference evidence="1" key="2">
    <citation type="submission" date="2021-02" db="EMBL/GenBank/DDBJ databases">
        <title>Aspergillus chevalieri M1 genome sequence.</title>
        <authorList>
            <person name="Kadooka C."/>
            <person name="Mori K."/>
            <person name="Futagami T."/>
        </authorList>
    </citation>
    <scope>NUCLEOTIDE SEQUENCE</scope>
    <source>
        <strain evidence="1">M1</strain>
    </source>
</reference>
<sequence>MQIGRRNGSVPVLGATTQGSITTYTFVLLKYPPPLPKTTSKMPTINMIALSLYSYRDPDDFDKYDTKPLTLRYLYFLDDSIATSIAEHRYAKWIKCPEEYKYKITPDERAKVWKVTDMWHFAPDPRRDIRVVPGSLAHLFMAYPPVS</sequence>
<dbReference type="KEGG" id="ache:ACHE_11138S"/>
<keyword evidence="2" id="KW-1185">Reference proteome</keyword>
<dbReference type="AlphaFoldDB" id="A0A7R7ZJX7"/>
<dbReference type="EMBL" id="AP024416">
    <property type="protein sequence ID" value="BCR83736.1"/>
    <property type="molecule type" value="Genomic_DNA"/>
</dbReference>
<dbReference type="RefSeq" id="XP_043132258.1">
    <property type="nucleotide sequence ID" value="XM_043275674.1"/>
</dbReference>